<keyword evidence="3" id="KW-1185">Reference proteome</keyword>
<evidence type="ECO:0000256" key="1">
    <source>
        <dbReference type="SAM" id="MobiDB-lite"/>
    </source>
</evidence>
<dbReference type="EMBL" id="JAEFCI010004937">
    <property type="protein sequence ID" value="KAG5460626.1"/>
    <property type="molecule type" value="Genomic_DNA"/>
</dbReference>
<feature type="region of interest" description="Disordered" evidence="1">
    <location>
        <begin position="24"/>
        <end position="83"/>
    </location>
</feature>
<dbReference type="Proteomes" id="UP000673691">
    <property type="component" value="Unassembled WGS sequence"/>
</dbReference>
<dbReference type="AlphaFoldDB" id="A0A8H8DJJ5"/>
<protein>
    <submittedName>
        <fullName evidence="2">Uncharacterized protein</fullName>
    </submittedName>
</protein>
<name>A0A8H8DJJ5_9FUNG</name>
<reference evidence="2 3" key="1">
    <citation type="journal article" name="Sci. Rep.">
        <title>Genome-scale phylogenetic analyses confirm Olpidium as the closest living zoosporic fungus to the non-flagellated, terrestrial fungi.</title>
        <authorList>
            <person name="Chang Y."/>
            <person name="Rochon D."/>
            <person name="Sekimoto S."/>
            <person name="Wang Y."/>
            <person name="Chovatia M."/>
            <person name="Sandor L."/>
            <person name="Salamov A."/>
            <person name="Grigoriev I.V."/>
            <person name="Stajich J.E."/>
            <person name="Spatafora J.W."/>
        </authorList>
    </citation>
    <scope>NUCLEOTIDE SEQUENCE [LARGE SCALE GENOMIC DNA]</scope>
    <source>
        <strain evidence="2">S191</strain>
    </source>
</reference>
<sequence length="129" mass="14255">MMLAEGDSMRKATRIISHQYVGGRERGYDSKVQWKERGQLGGPPGINHSARSKLRRSSSPQSSKGALMGSGFQTDRPTKEKKNYEASPLLGLVLVLVLEWRVTKEGASVVRAQLQRRSPTTEDGLCRDG</sequence>
<comment type="caution">
    <text evidence="2">The sequence shown here is derived from an EMBL/GenBank/DDBJ whole genome shotgun (WGS) entry which is preliminary data.</text>
</comment>
<evidence type="ECO:0000313" key="2">
    <source>
        <dbReference type="EMBL" id="KAG5460626.1"/>
    </source>
</evidence>
<gene>
    <name evidence="2" type="ORF">BJ554DRAFT_7299</name>
</gene>
<proteinExistence type="predicted"/>
<evidence type="ECO:0000313" key="3">
    <source>
        <dbReference type="Proteomes" id="UP000673691"/>
    </source>
</evidence>
<feature type="compositionally biased region" description="Basic and acidic residues" evidence="1">
    <location>
        <begin position="24"/>
        <end position="38"/>
    </location>
</feature>
<organism evidence="2 3">
    <name type="scientific">Olpidium bornovanus</name>
    <dbReference type="NCBI Taxonomy" id="278681"/>
    <lineage>
        <taxon>Eukaryota</taxon>
        <taxon>Fungi</taxon>
        <taxon>Fungi incertae sedis</taxon>
        <taxon>Olpidiomycota</taxon>
        <taxon>Olpidiomycotina</taxon>
        <taxon>Olpidiomycetes</taxon>
        <taxon>Olpidiales</taxon>
        <taxon>Olpidiaceae</taxon>
        <taxon>Olpidium</taxon>
    </lineage>
</organism>
<accession>A0A8H8DJJ5</accession>